<name>A0A8S0XJQ1_9GAMM</name>
<evidence type="ECO:0000313" key="2">
    <source>
        <dbReference type="Proteomes" id="UP000494216"/>
    </source>
</evidence>
<dbReference type="Proteomes" id="UP000494216">
    <property type="component" value="Unassembled WGS sequence"/>
</dbReference>
<protein>
    <submittedName>
        <fullName evidence="1">Uncharacterized protein</fullName>
    </submittedName>
</protein>
<accession>A0A8S0XJQ1</accession>
<proteinExistence type="predicted"/>
<sequence>MINNYYTTIPIGRSQPKTEPSFGKNQYSPSTLKKLLLWQILPRLKNYSVLLAFLLVLSGCMAEPIKPSAAKLQEIHSFLVVPVESPPLEVIPDLLETRSPVYSQYQFQNLPLSVQNLPVSLLLEKKIYRNPGGVLIAGLVSADDSVAVADIHPAQDSAGKTLHLEPEASLQNHWSPTFILAQEVVSQLKANQVKAIMSKHYHPLPMAKEDRNANLGNWHDAIESWYGQDKSAIDYRQSGRANGVDAIVEVGIGRYRIFDAQTSLMVMIKLIDPATGQVIARTSAKTYSVEDSAQALLAPEADKFKLTVQKMGAKLITHELNELGLPLSVLGQYAPAAHTEATS</sequence>
<organism evidence="1 2">
    <name type="scientific">Candidatus Methylobacter favarea</name>
    <dbReference type="NCBI Taxonomy" id="2707345"/>
    <lineage>
        <taxon>Bacteria</taxon>
        <taxon>Pseudomonadati</taxon>
        <taxon>Pseudomonadota</taxon>
        <taxon>Gammaproteobacteria</taxon>
        <taxon>Methylococcales</taxon>
        <taxon>Methylococcaceae</taxon>
        <taxon>Methylobacter</taxon>
    </lineage>
</organism>
<evidence type="ECO:0000313" key="1">
    <source>
        <dbReference type="EMBL" id="CAA9891500.1"/>
    </source>
</evidence>
<dbReference type="RefSeq" id="WP_174626362.1">
    <property type="nucleotide sequence ID" value="NZ_CADCXN010000072.1"/>
</dbReference>
<dbReference type="EMBL" id="CADCXN010000072">
    <property type="protein sequence ID" value="CAA9891500.1"/>
    <property type="molecule type" value="Genomic_DNA"/>
</dbReference>
<keyword evidence="2" id="KW-1185">Reference proteome</keyword>
<reference evidence="1 2" key="1">
    <citation type="submission" date="2020-02" db="EMBL/GenBank/DDBJ databases">
        <authorList>
            <person name="Hogendoorn C."/>
        </authorList>
    </citation>
    <scope>NUCLEOTIDE SEQUENCE [LARGE SCALE GENOMIC DNA]</scope>
    <source>
        <strain evidence="1">METHB21</strain>
    </source>
</reference>
<gene>
    <name evidence="1" type="ORF">METHB2_420014</name>
</gene>
<comment type="caution">
    <text evidence="1">The sequence shown here is derived from an EMBL/GenBank/DDBJ whole genome shotgun (WGS) entry which is preliminary data.</text>
</comment>
<dbReference type="AlphaFoldDB" id="A0A8S0XJQ1"/>